<evidence type="ECO:0000313" key="3">
    <source>
        <dbReference type="Proteomes" id="UP000004169"/>
    </source>
</evidence>
<evidence type="ECO:0000256" key="1">
    <source>
        <dbReference type="SAM" id="MobiDB-lite"/>
    </source>
</evidence>
<dbReference type="RefSeq" id="WP_002726113.1">
    <property type="nucleotide sequence ID" value="NZ_CAHP01000010.1"/>
</dbReference>
<name>H8FP27_MAGML</name>
<protein>
    <submittedName>
        <fullName evidence="2">Uncharacterized protein</fullName>
    </submittedName>
</protein>
<dbReference type="AlphaFoldDB" id="H8FP27"/>
<evidence type="ECO:0000313" key="2">
    <source>
        <dbReference type="EMBL" id="CCG40115.1"/>
    </source>
</evidence>
<dbReference type="EMBL" id="CAHP01000010">
    <property type="protein sequence ID" value="CCG40115.1"/>
    <property type="molecule type" value="Genomic_DNA"/>
</dbReference>
<reference evidence="2 3" key="1">
    <citation type="journal article" date="2012" name="J. Bacteriol.">
        <title>Draft Genome Sequence of the Purple Photosynthetic Bacterium Phaeospirillum molischianum DSM120, a Particularly Versatile Bacterium.</title>
        <authorList>
            <person name="Duquesne K."/>
            <person name="Prima V."/>
            <person name="Ji B."/>
            <person name="Rouy Z."/>
            <person name="Medigue C."/>
            <person name="Talla E."/>
            <person name="Sturgis J.N."/>
        </authorList>
    </citation>
    <scope>NUCLEOTIDE SEQUENCE [LARGE SCALE GENOMIC DNA]</scope>
    <source>
        <strain evidence="3">DSM120</strain>
    </source>
</reference>
<sequence length="131" mass="14574">MLTSTYNFTFPHKVIEAGLILAEEVDIEGVATFTYSPGSADSFNTAAGCWYPGDEAEIEITEIEVYGHRDTQQATKGEYRRLPTSSPLWQLIADWLMARQDELIDDATTPVAAPEPESFERDDWPDAVAAE</sequence>
<organism evidence="2 3">
    <name type="scientific">Magnetospirillum molischianum DSM 120</name>
    <dbReference type="NCBI Taxonomy" id="1150626"/>
    <lineage>
        <taxon>Bacteria</taxon>
        <taxon>Pseudomonadati</taxon>
        <taxon>Pseudomonadota</taxon>
        <taxon>Alphaproteobacteria</taxon>
        <taxon>Rhodospirillales</taxon>
        <taxon>Rhodospirillaceae</taxon>
        <taxon>Magnetospirillum</taxon>
    </lineage>
</organism>
<dbReference type="OrthoDB" id="9827448at2"/>
<keyword evidence="3" id="KW-1185">Reference proteome</keyword>
<dbReference type="STRING" id="1150626.PHAMO_180084"/>
<accession>H8FP27</accession>
<dbReference type="Proteomes" id="UP000004169">
    <property type="component" value="Unassembled WGS sequence"/>
</dbReference>
<proteinExistence type="predicted"/>
<feature type="region of interest" description="Disordered" evidence="1">
    <location>
        <begin position="106"/>
        <end position="131"/>
    </location>
</feature>
<gene>
    <name evidence="2" type="ORF">PHAMO_180084</name>
</gene>
<comment type="caution">
    <text evidence="2">The sequence shown here is derived from an EMBL/GenBank/DDBJ whole genome shotgun (WGS) entry which is preliminary data.</text>
</comment>